<evidence type="ECO:0000313" key="3">
    <source>
        <dbReference type="EMBL" id="RXI50650.1"/>
    </source>
</evidence>
<name>A0A4Q0VFS1_CLOTA</name>
<dbReference type="SMR" id="A0A4Q0VFS1"/>
<dbReference type="EMBL" id="AP026818">
    <property type="protein sequence ID" value="BDR80645.1"/>
    <property type="molecule type" value="Genomic_DNA"/>
</dbReference>
<gene>
    <name evidence="3" type="ORF">DP130_01380</name>
    <name evidence="2" type="ORF">K234311028_08910</name>
</gene>
<reference evidence="3 4" key="1">
    <citation type="submission" date="2018-06" db="EMBL/GenBank/DDBJ databases">
        <title>Genome conservation of Clostridium tetani.</title>
        <authorList>
            <person name="Bruggemann H."/>
            <person name="Popoff M.R."/>
        </authorList>
    </citation>
    <scope>NUCLEOTIDE SEQUENCE [LARGE SCALE GENOMIC DNA]</scope>
    <source>
        <strain evidence="3 4">2017.061</strain>
    </source>
</reference>
<dbReference type="Proteomes" id="UP001321763">
    <property type="component" value="Chromosome"/>
</dbReference>
<comment type="similarity">
    <text evidence="1">Belongs to the UPF0342 family.</text>
</comment>
<evidence type="ECO:0000313" key="5">
    <source>
        <dbReference type="Proteomes" id="UP001321763"/>
    </source>
</evidence>
<dbReference type="GeneID" id="24253737"/>
<protein>
    <recommendedName>
        <fullName evidence="1">UPF0342 protein DP130_01380</fullName>
    </recommendedName>
</protein>
<dbReference type="Gene3D" id="1.20.1500.10">
    <property type="entry name" value="YheA/YmcA-like"/>
    <property type="match status" value="1"/>
</dbReference>
<organism evidence="3 4">
    <name type="scientific">Clostridium tetani</name>
    <dbReference type="NCBI Taxonomy" id="1513"/>
    <lineage>
        <taxon>Bacteria</taxon>
        <taxon>Bacillati</taxon>
        <taxon>Bacillota</taxon>
        <taxon>Clostridia</taxon>
        <taxon>Eubacteriales</taxon>
        <taxon>Clostridiaceae</taxon>
        <taxon>Clostridium</taxon>
    </lineage>
</organism>
<sequence length="116" mass="13637">MNLYDKAHELARVLKDCPEVVELRNTSVKMKENEDNLKMLKDFRQLQYEAYYEQLNNEKISEETETKLNKLGSIIAMNKTVSNYLEAESRFAVIWEDLIKILNEAVDVDLSFESKK</sequence>
<evidence type="ECO:0000313" key="4">
    <source>
        <dbReference type="Proteomes" id="UP000290921"/>
    </source>
</evidence>
<accession>A0A4Q0VFS1</accession>
<dbReference type="Proteomes" id="UP000290921">
    <property type="component" value="Unassembled WGS sequence"/>
</dbReference>
<dbReference type="Pfam" id="PF06133">
    <property type="entry name" value="Com_YlbF"/>
    <property type="match status" value="1"/>
</dbReference>
<dbReference type="OMA" id="YDNANEM"/>
<reference evidence="2 5" key="2">
    <citation type="submission" date="2022-09" db="EMBL/GenBank/DDBJ databases">
        <title>complete genome sequences of Clostridium tetani str. KHSU-234311-028 isolated from soil.</title>
        <authorList>
            <person name="Sekizuka T."/>
            <person name="Shitada C."/>
            <person name="Takahashi M."/>
            <person name="Kuroda M."/>
        </authorList>
    </citation>
    <scope>NUCLEOTIDE SEQUENCE [LARGE SCALE GENOMIC DNA]</scope>
    <source>
        <strain evidence="2 5">KHSU-234311-028</strain>
    </source>
</reference>
<proteinExistence type="inferred from homology"/>
<dbReference type="SUPFAM" id="SSF158622">
    <property type="entry name" value="YheA/YmcA-like"/>
    <property type="match status" value="1"/>
</dbReference>
<dbReference type="AlphaFoldDB" id="A0A4Q0VFS1"/>
<dbReference type="EMBL" id="QMAP01000001">
    <property type="protein sequence ID" value="RXI50650.1"/>
    <property type="molecule type" value="Genomic_DNA"/>
</dbReference>
<dbReference type="RefSeq" id="WP_011099304.1">
    <property type="nucleotide sequence ID" value="NZ_AP026804.1"/>
</dbReference>
<dbReference type="InterPro" id="IPR010368">
    <property type="entry name" value="Com_YlbF"/>
</dbReference>
<dbReference type="InterPro" id="IPR023378">
    <property type="entry name" value="YheA/YmcA-like_dom_sf"/>
</dbReference>
<dbReference type="HAMAP" id="MF_01526">
    <property type="entry name" value="UPF0342"/>
    <property type="match status" value="1"/>
</dbReference>
<evidence type="ECO:0000313" key="2">
    <source>
        <dbReference type="EMBL" id="BDR80645.1"/>
    </source>
</evidence>
<evidence type="ECO:0000256" key="1">
    <source>
        <dbReference type="HAMAP-Rule" id="MF_01526"/>
    </source>
</evidence>